<dbReference type="STRING" id="2034155.BMI79_13700"/>
<reference evidence="3 4" key="1">
    <citation type="submission" date="2016-11" db="EMBL/GenBank/DDBJ databases">
        <title>Rahnella oryzae sp. nov., isolated from rice root.</title>
        <authorList>
            <person name="Zhang X.-X."/>
            <person name="Zhang J."/>
        </authorList>
    </citation>
    <scope>NUCLEOTIDE SEQUENCE [LARGE SCALE GENOMIC DNA]</scope>
    <source>
        <strain evidence="3 4">J11-6</strain>
    </source>
</reference>
<dbReference type="Proteomes" id="UP000216021">
    <property type="component" value="Unassembled WGS sequence"/>
</dbReference>
<dbReference type="GO" id="GO:0005829">
    <property type="term" value="C:cytosol"/>
    <property type="evidence" value="ECO:0007669"/>
    <property type="project" value="TreeGrafter"/>
</dbReference>
<evidence type="ECO:0000313" key="3">
    <source>
        <dbReference type="EMBL" id="OMQ21762.1"/>
    </source>
</evidence>
<evidence type="ECO:0008006" key="5">
    <source>
        <dbReference type="Google" id="ProtNLM"/>
    </source>
</evidence>
<sequence length="179" mass="19513">MMTKYISMALVAIFLSGSAPAIAKDKSQRSENNITFFDSGKFSGLPFSDAVKVGNLLFLSGEIASERQPDNSFKVIPGGIKAETQRIFENIRVSLNEKGYDMKDIIKCTVMLADMSEWAEFNEVYQTFFSKPYPARSAFGVSGLALGAKAEVECIAAKYTRHTSSCLGVGCPHSPQSLT</sequence>
<comment type="caution">
    <text evidence="3">The sequence shown here is derived from an EMBL/GenBank/DDBJ whole genome shotgun (WGS) entry which is preliminary data.</text>
</comment>
<dbReference type="CDD" id="cd00448">
    <property type="entry name" value="YjgF_YER057c_UK114_family"/>
    <property type="match status" value="1"/>
</dbReference>
<dbReference type="InterPro" id="IPR035959">
    <property type="entry name" value="RutC-like_sf"/>
</dbReference>
<protein>
    <recommendedName>
        <fullName evidence="5">Enamine deaminase RidA</fullName>
    </recommendedName>
</protein>
<dbReference type="Pfam" id="PF01042">
    <property type="entry name" value="Ribonuc_L-PSP"/>
    <property type="match status" value="1"/>
</dbReference>
<dbReference type="InterPro" id="IPR006175">
    <property type="entry name" value="YjgF/YER057c/UK114"/>
</dbReference>
<comment type="similarity">
    <text evidence="1">Belongs to the RutC family.</text>
</comment>
<dbReference type="AlphaFoldDB" id="A0A1S8CHD4"/>
<dbReference type="OrthoDB" id="9803101at2"/>
<accession>A0A1S8CHD4</accession>
<gene>
    <name evidence="3" type="ORF">BMI79_13700</name>
</gene>
<dbReference type="Gene3D" id="3.30.1330.40">
    <property type="entry name" value="RutC-like"/>
    <property type="match status" value="1"/>
</dbReference>
<dbReference type="PANTHER" id="PTHR11803">
    <property type="entry name" value="2-IMINOBUTANOATE/2-IMINOPROPANOATE DEAMINASE RIDA"/>
    <property type="match status" value="1"/>
</dbReference>
<dbReference type="RefSeq" id="WP_076942771.1">
    <property type="nucleotide sequence ID" value="NZ_MOXD01000007.1"/>
</dbReference>
<organism evidence="3 4">
    <name type="scientific">Serratia oryzae</name>
    <dbReference type="NCBI Taxonomy" id="2034155"/>
    <lineage>
        <taxon>Bacteria</taxon>
        <taxon>Pseudomonadati</taxon>
        <taxon>Pseudomonadota</taxon>
        <taxon>Gammaproteobacteria</taxon>
        <taxon>Enterobacterales</taxon>
        <taxon>Yersiniaceae</taxon>
        <taxon>Serratia</taxon>
    </lineage>
</organism>
<evidence type="ECO:0000256" key="2">
    <source>
        <dbReference type="SAM" id="SignalP"/>
    </source>
</evidence>
<evidence type="ECO:0000256" key="1">
    <source>
        <dbReference type="ARBA" id="ARBA00010552"/>
    </source>
</evidence>
<proteinExistence type="inferred from homology"/>
<name>A0A1S8CHD4_9GAMM</name>
<feature type="signal peptide" evidence="2">
    <location>
        <begin position="1"/>
        <end position="23"/>
    </location>
</feature>
<dbReference type="FunFam" id="3.30.1330.40:FF:000001">
    <property type="entry name" value="L-PSP family endoribonuclease"/>
    <property type="match status" value="1"/>
</dbReference>
<feature type="chain" id="PRO_5013386271" description="Enamine deaminase RidA" evidence="2">
    <location>
        <begin position="24"/>
        <end position="179"/>
    </location>
</feature>
<dbReference type="PANTHER" id="PTHR11803:SF39">
    <property type="entry name" value="2-IMINOBUTANOATE_2-IMINOPROPANOATE DEAMINASE"/>
    <property type="match status" value="1"/>
</dbReference>
<dbReference type="EMBL" id="MOXD01000007">
    <property type="protein sequence ID" value="OMQ21762.1"/>
    <property type="molecule type" value="Genomic_DNA"/>
</dbReference>
<dbReference type="SUPFAM" id="SSF55298">
    <property type="entry name" value="YjgF-like"/>
    <property type="match status" value="1"/>
</dbReference>
<dbReference type="GO" id="GO:0019239">
    <property type="term" value="F:deaminase activity"/>
    <property type="evidence" value="ECO:0007669"/>
    <property type="project" value="TreeGrafter"/>
</dbReference>
<keyword evidence="2" id="KW-0732">Signal</keyword>
<keyword evidence="4" id="KW-1185">Reference proteome</keyword>
<evidence type="ECO:0000313" key="4">
    <source>
        <dbReference type="Proteomes" id="UP000216021"/>
    </source>
</evidence>